<evidence type="ECO:0000256" key="1">
    <source>
        <dbReference type="SAM" id="SignalP"/>
    </source>
</evidence>
<organism evidence="2 3">
    <name type="scientific">Mucilaginibacter gynuensis</name>
    <dbReference type="NCBI Taxonomy" id="1302236"/>
    <lineage>
        <taxon>Bacteria</taxon>
        <taxon>Pseudomonadati</taxon>
        <taxon>Bacteroidota</taxon>
        <taxon>Sphingobacteriia</taxon>
        <taxon>Sphingobacteriales</taxon>
        <taxon>Sphingobacteriaceae</taxon>
        <taxon>Mucilaginibacter</taxon>
    </lineage>
</organism>
<gene>
    <name evidence="2" type="ORF">GCM10023149_52830</name>
</gene>
<protein>
    <submittedName>
        <fullName evidence="2">Uncharacterized protein</fullName>
    </submittedName>
</protein>
<reference evidence="3" key="1">
    <citation type="journal article" date="2019" name="Int. J. Syst. Evol. Microbiol.">
        <title>The Global Catalogue of Microorganisms (GCM) 10K type strain sequencing project: providing services to taxonomists for standard genome sequencing and annotation.</title>
        <authorList>
            <consortium name="The Broad Institute Genomics Platform"/>
            <consortium name="The Broad Institute Genome Sequencing Center for Infectious Disease"/>
            <person name="Wu L."/>
            <person name="Ma J."/>
        </authorList>
    </citation>
    <scope>NUCLEOTIDE SEQUENCE [LARGE SCALE GENOMIC DNA]</scope>
    <source>
        <strain evidence="3">JCM 17705</strain>
    </source>
</reference>
<evidence type="ECO:0000313" key="2">
    <source>
        <dbReference type="EMBL" id="GAA4340954.1"/>
    </source>
</evidence>
<keyword evidence="3" id="KW-1185">Reference proteome</keyword>
<evidence type="ECO:0000313" key="3">
    <source>
        <dbReference type="Proteomes" id="UP001500582"/>
    </source>
</evidence>
<feature type="signal peptide" evidence="1">
    <location>
        <begin position="1"/>
        <end position="25"/>
    </location>
</feature>
<proteinExistence type="predicted"/>
<name>A0ABP8HLI9_9SPHI</name>
<accession>A0ABP8HLI9</accession>
<dbReference type="Proteomes" id="UP001500582">
    <property type="component" value="Unassembled WGS sequence"/>
</dbReference>
<dbReference type="RefSeq" id="WP_345214242.1">
    <property type="nucleotide sequence ID" value="NZ_BAABFT010000027.1"/>
</dbReference>
<comment type="caution">
    <text evidence="2">The sequence shown here is derived from an EMBL/GenBank/DDBJ whole genome shotgun (WGS) entry which is preliminary data.</text>
</comment>
<sequence length="188" mass="20314">MTGKTSISKLIAAAILVISVATVKAQTSLRPGEALVAGAVNPNTNKTPIYFIDSVRLKPGKQRIFSNEEVAAITMYKDSVAIAKAGPDAKDGVIYVETPAFVKKRYNALFIAKNPSYAKLAEGFIDEGNIEYILNNNLFEGSLEVTFAPVTAQNLKSLRIIGKDQLAKEFGIKDKKYGVVITVAMEAQ</sequence>
<keyword evidence="1" id="KW-0732">Signal</keyword>
<dbReference type="EMBL" id="BAABFT010000027">
    <property type="protein sequence ID" value="GAA4340954.1"/>
    <property type="molecule type" value="Genomic_DNA"/>
</dbReference>
<feature type="chain" id="PRO_5047400486" evidence="1">
    <location>
        <begin position="26"/>
        <end position="188"/>
    </location>
</feature>